<dbReference type="InterPro" id="IPR002818">
    <property type="entry name" value="DJ-1/PfpI"/>
</dbReference>
<dbReference type="EMBL" id="QDHA01000070">
    <property type="protein sequence ID" value="RCJ05540.1"/>
    <property type="molecule type" value="Genomic_DNA"/>
</dbReference>
<dbReference type="InterPro" id="IPR052158">
    <property type="entry name" value="INH-QAR"/>
</dbReference>
<dbReference type="PANTHER" id="PTHR43130">
    <property type="entry name" value="ARAC-FAMILY TRANSCRIPTIONAL REGULATOR"/>
    <property type="match status" value="1"/>
</dbReference>
<dbReference type="InterPro" id="IPR029062">
    <property type="entry name" value="Class_I_gatase-like"/>
</dbReference>
<dbReference type="Pfam" id="PF01965">
    <property type="entry name" value="DJ-1_PfpI"/>
    <property type="match status" value="1"/>
</dbReference>
<feature type="domain" description="DJ-1/PfpI" evidence="1">
    <location>
        <begin position="1"/>
        <end position="174"/>
    </location>
</feature>
<accession>A0A367PCE9</accession>
<protein>
    <submittedName>
        <fullName evidence="2">DJ-1/PfpI family protein</fullName>
    </submittedName>
</protein>
<name>A0A367PCE9_CUPNE</name>
<gene>
    <name evidence="2" type="ORF">DDK22_26015</name>
</gene>
<dbReference type="CDD" id="cd03139">
    <property type="entry name" value="GATase1_PfpI_2"/>
    <property type="match status" value="1"/>
</dbReference>
<evidence type="ECO:0000313" key="3">
    <source>
        <dbReference type="Proteomes" id="UP000253501"/>
    </source>
</evidence>
<dbReference type="PANTHER" id="PTHR43130:SF3">
    <property type="entry name" value="HTH-TYPE TRANSCRIPTIONAL REGULATOR RV1931C"/>
    <property type="match status" value="1"/>
</dbReference>
<dbReference type="RefSeq" id="WP_114134424.1">
    <property type="nucleotide sequence ID" value="NZ_CP068435.1"/>
</dbReference>
<dbReference type="SUPFAM" id="SSF52317">
    <property type="entry name" value="Class I glutamine amidotransferase-like"/>
    <property type="match status" value="1"/>
</dbReference>
<evidence type="ECO:0000259" key="1">
    <source>
        <dbReference type="Pfam" id="PF01965"/>
    </source>
</evidence>
<dbReference type="Gene3D" id="3.40.50.880">
    <property type="match status" value="1"/>
</dbReference>
<dbReference type="AlphaFoldDB" id="A0A367PCE9"/>
<comment type="caution">
    <text evidence="2">The sequence shown here is derived from an EMBL/GenBank/DDBJ whole genome shotgun (WGS) entry which is preliminary data.</text>
</comment>
<organism evidence="2 3">
    <name type="scientific">Cupriavidus necator</name>
    <name type="common">Alcaligenes eutrophus</name>
    <name type="synonym">Ralstonia eutropha</name>
    <dbReference type="NCBI Taxonomy" id="106590"/>
    <lineage>
        <taxon>Bacteria</taxon>
        <taxon>Pseudomonadati</taxon>
        <taxon>Pseudomonadota</taxon>
        <taxon>Betaproteobacteria</taxon>
        <taxon>Burkholderiales</taxon>
        <taxon>Burkholderiaceae</taxon>
        <taxon>Cupriavidus</taxon>
    </lineage>
</organism>
<reference evidence="2 3" key="1">
    <citation type="submission" date="2018-04" db="EMBL/GenBank/DDBJ databases">
        <title>Cupriavidus necator CR12 genome sequencing and assembly.</title>
        <authorList>
            <person name="Ben Fekih I."/>
            <person name="Mazhar H.S."/>
            <person name="Bello S.K."/>
            <person name="Rensing C."/>
        </authorList>
    </citation>
    <scope>NUCLEOTIDE SEQUENCE [LARGE SCALE GENOMIC DNA]</scope>
    <source>
        <strain evidence="2 3">CR12</strain>
    </source>
</reference>
<sequence length="217" mass="23319">MRVAVVLYNHIEPIELAVIGTLSMAKRVTDRLSYFTVSEKGGMVELQNGLRVEADYSFANAPAADVVIITGGPGWRVQVKNESMLDFIRQRHANSETVASVCTGALIVGATGLLAGKAATTKAPVTGPEECPLETLARQCPDTEVVEAVVVDEGEIVTGGGVTLGIDLTLYLLERFLGADVCYETARIMEYDAAMDVNQNRRPILRCHDSSTSVTTE</sequence>
<dbReference type="Proteomes" id="UP000253501">
    <property type="component" value="Unassembled WGS sequence"/>
</dbReference>
<evidence type="ECO:0000313" key="2">
    <source>
        <dbReference type="EMBL" id="RCJ05540.1"/>
    </source>
</evidence>
<dbReference type="GO" id="GO:0006355">
    <property type="term" value="P:regulation of DNA-templated transcription"/>
    <property type="evidence" value="ECO:0007669"/>
    <property type="project" value="TreeGrafter"/>
</dbReference>
<proteinExistence type="predicted"/>